<reference evidence="1" key="1">
    <citation type="submission" date="2020-10" db="EMBL/GenBank/DDBJ databases">
        <authorList>
            <person name="Kikuchi T."/>
        </authorList>
    </citation>
    <scope>NUCLEOTIDE SEQUENCE</scope>
    <source>
        <strain evidence="1">NKZ352</strain>
    </source>
</reference>
<sequence length="68" mass="7560">MRLNLGSELSNLTANGQGDFTSLERVQRQVRLICLLLALLPASSLFSVKSNLLGKNFCLIVLEFTTYQ</sequence>
<dbReference type="AlphaFoldDB" id="A0A8S1GM82"/>
<dbReference type="EMBL" id="CAJGYM010000001">
    <property type="protein sequence ID" value="CAD6184417.1"/>
    <property type="molecule type" value="Genomic_DNA"/>
</dbReference>
<comment type="caution">
    <text evidence="1">The sequence shown here is derived from an EMBL/GenBank/DDBJ whole genome shotgun (WGS) entry which is preliminary data.</text>
</comment>
<dbReference type="Proteomes" id="UP000835052">
    <property type="component" value="Unassembled WGS sequence"/>
</dbReference>
<accession>A0A8S1GM82</accession>
<name>A0A8S1GM82_9PELO</name>
<keyword evidence="2" id="KW-1185">Reference proteome</keyword>
<evidence type="ECO:0000313" key="1">
    <source>
        <dbReference type="EMBL" id="CAD6184417.1"/>
    </source>
</evidence>
<protein>
    <submittedName>
        <fullName evidence="1">Uncharacterized protein</fullName>
    </submittedName>
</protein>
<proteinExistence type="predicted"/>
<organism evidence="1 2">
    <name type="scientific">Caenorhabditis auriculariae</name>
    <dbReference type="NCBI Taxonomy" id="2777116"/>
    <lineage>
        <taxon>Eukaryota</taxon>
        <taxon>Metazoa</taxon>
        <taxon>Ecdysozoa</taxon>
        <taxon>Nematoda</taxon>
        <taxon>Chromadorea</taxon>
        <taxon>Rhabditida</taxon>
        <taxon>Rhabditina</taxon>
        <taxon>Rhabditomorpha</taxon>
        <taxon>Rhabditoidea</taxon>
        <taxon>Rhabditidae</taxon>
        <taxon>Peloderinae</taxon>
        <taxon>Caenorhabditis</taxon>
    </lineage>
</organism>
<gene>
    <name evidence="1" type="ORF">CAUJ_LOCUS336</name>
</gene>
<evidence type="ECO:0000313" key="2">
    <source>
        <dbReference type="Proteomes" id="UP000835052"/>
    </source>
</evidence>